<dbReference type="Gene3D" id="3.30.420.10">
    <property type="entry name" value="Ribonuclease H-like superfamily/Ribonuclease H"/>
    <property type="match status" value="1"/>
</dbReference>
<dbReference type="NCBIfam" id="NF033546">
    <property type="entry name" value="transpos_IS21"/>
    <property type="match status" value="1"/>
</dbReference>
<reference evidence="3" key="1">
    <citation type="journal article" date="2015" name="Nature">
        <title>Complex archaea that bridge the gap between prokaryotes and eukaryotes.</title>
        <authorList>
            <person name="Spang A."/>
            <person name="Saw J.H."/>
            <person name="Jorgensen S.L."/>
            <person name="Zaremba-Niedzwiedzka K."/>
            <person name="Martijn J."/>
            <person name="Lind A.E."/>
            <person name="van Eijk R."/>
            <person name="Schleper C."/>
            <person name="Guy L."/>
            <person name="Ettema T.J."/>
        </authorList>
    </citation>
    <scope>NUCLEOTIDE SEQUENCE</scope>
</reference>
<evidence type="ECO:0000313" key="3">
    <source>
        <dbReference type="EMBL" id="KKM73657.1"/>
    </source>
</evidence>
<evidence type="ECO:0000256" key="1">
    <source>
        <dbReference type="ARBA" id="ARBA00009277"/>
    </source>
</evidence>
<organism evidence="3">
    <name type="scientific">marine sediment metagenome</name>
    <dbReference type="NCBI Taxonomy" id="412755"/>
    <lineage>
        <taxon>unclassified sequences</taxon>
        <taxon>metagenomes</taxon>
        <taxon>ecological metagenomes</taxon>
    </lineage>
</organism>
<dbReference type="InterPro" id="IPR012337">
    <property type="entry name" value="RNaseH-like_sf"/>
</dbReference>
<sequence length="523" mass="61297">MPRRVPMLELKDILERLRMGQSIKEINRELSRHKTVIRKVKRIAEKNNWLDPDFLVPSEKEIKDAYESREGTEQGESHLLDNFKAEIKRWMGEDYSFVVMHKLINESAPCSESTVRRYVHKNFPQSPTLVMVRETIPGEVMEVDFGYLGLSWDVETNSRRKTWFFSGRLRHSRKVYREVVFNQKQETFFLCHIHAFEYFGGVPRKVTPDNLKAAIIKASFVDPLVNRAYRSLAEHYSFMISPCVPYSPKHKGGVENDVKYVKRNFLPLFKEHQRQRGHEMLYADELIQELEKWNREVCEVRIIQKVGRTPIELFEQEEVAELKPLPLNRWDPVKCKEPIVGPDWRIQFEKAFYSVPYQMVGNKVLVLANSSIVRIFYDYEEITNHERAKRLWEYKRKPEHAPPHLEEYLNLSTQGLVCWAGRLGPSVLGVVKRIFEDKAVDGIPPVRGVIRFADKYSTSRLEAACKRALHYETPTYMSVKNILKNGLDSMPLDQPAEPSGQLNFRFQREYGYFDPSGSENIIH</sequence>
<accession>A0A0F9MWP1</accession>
<feature type="domain" description="Integrase catalytic" evidence="2">
    <location>
        <begin position="133"/>
        <end position="318"/>
    </location>
</feature>
<dbReference type="PROSITE" id="PS50994">
    <property type="entry name" value="INTEGRASE"/>
    <property type="match status" value="1"/>
</dbReference>
<dbReference type="Pfam" id="PF22483">
    <property type="entry name" value="Mu-transpos_C_2"/>
    <property type="match status" value="1"/>
</dbReference>
<dbReference type="PANTHER" id="PTHR35004:SF8">
    <property type="entry name" value="TRANSPOSASE RV3428C-RELATED"/>
    <property type="match status" value="1"/>
</dbReference>
<evidence type="ECO:0000259" key="2">
    <source>
        <dbReference type="PROSITE" id="PS50994"/>
    </source>
</evidence>
<dbReference type="InterPro" id="IPR001584">
    <property type="entry name" value="Integrase_cat-core"/>
</dbReference>
<dbReference type="EMBL" id="LAZR01009269">
    <property type="protein sequence ID" value="KKM73657.1"/>
    <property type="molecule type" value="Genomic_DNA"/>
</dbReference>
<name>A0A0F9MWP1_9ZZZZ</name>
<protein>
    <recommendedName>
        <fullName evidence="2">Integrase catalytic domain-containing protein</fullName>
    </recommendedName>
</protein>
<comment type="caution">
    <text evidence="3">The sequence shown here is derived from an EMBL/GenBank/DDBJ whole genome shotgun (WGS) entry which is preliminary data.</text>
</comment>
<dbReference type="InterPro" id="IPR054353">
    <property type="entry name" value="IstA-like_C"/>
</dbReference>
<gene>
    <name evidence="3" type="ORF">LCGC14_1408200</name>
</gene>
<dbReference type="InterPro" id="IPR036397">
    <property type="entry name" value="RNaseH_sf"/>
</dbReference>
<dbReference type="SUPFAM" id="SSF53098">
    <property type="entry name" value="Ribonuclease H-like"/>
    <property type="match status" value="1"/>
</dbReference>
<dbReference type="AlphaFoldDB" id="A0A0F9MWP1"/>
<dbReference type="GO" id="GO:0015074">
    <property type="term" value="P:DNA integration"/>
    <property type="evidence" value="ECO:0007669"/>
    <property type="project" value="InterPro"/>
</dbReference>
<comment type="similarity">
    <text evidence="1">Belongs to the transposase IS21/IS408/IS1162 family.</text>
</comment>
<dbReference type="GO" id="GO:0003676">
    <property type="term" value="F:nucleic acid binding"/>
    <property type="evidence" value="ECO:0007669"/>
    <property type="project" value="InterPro"/>
</dbReference>
<proteinExistence type="inferred from homology"/>
<dbReference type="PANTHER" id="PTHR35004">
    <property type="entry name" value="TRANSPOSASE RV3428C-RELATED"/>
    <property type="match status" value="1"/>
</dbReference>